<feature type="compositionally biased region" description="Polar residues" evidence="1">
    <location>
        <begin position="245"/>
        <end position="257"/>
    </location>
</feature>
<dbReference type="AlphaFoldDB" id="A0AAI8YHP3"/>
<dbReference type="EMBL" id="CAUWAG010000007">
    <property type="protein sequence ID" value="CAJ2505250.1"/>
    <property type="molecule type" value="Genomic_DNA"/>
</dbReference>
<gene>
    <name evidence="2" type="ORF">KHLLAP_LOCUS5718</name>
</gene>
<name>A0AAI8YHP3_9PEZI</name>
<keyword evidence="3" id="KW-1185">Reference proteome</keyword>
<organism evidence="2 3">
    <name type="scientific">Anthostomella pinea</name>
    <dbReference type="NCBI Taxonomy" id="933095"/>
    <lineage>
        <taxon>Eukaryota</taxon>
        <taxon>Fungi</taxon>
        <taxon>Dikarya</taxon>
        <taxon>Ascomycota</taxon>
        <taxon>Pezizomycotina</taxon>
        <taxon>Sordariomycetes</taxon>
        <taxon>Xylariomycetidae</taxon>
        <taxon>Xylariales</taxon>
        <taxon>Xylariaceae</taxon>
        <taxon>Anthostomella</taxon>
    </lineage>
</organism>
<evidence type="ECO:0000313" key="2">
    <source>
        <dbReference type="EMBL" id="CAJ2505250.1"/>
    </source>
</evidence>
<comment type="caution">
    <text evidence="2">The sequence shown here is derived from an EMBL/GenBank/DDBJ whole genome shotgun (WGS) entry which is preliminary data.</text>
</comment>
<sequence length="550" mass="61332">MEPCSILELSSTVLKVGALLYSFLKAVHDAPADVQKYLEVLSSTRTVFADVEEYAALHERSSFRNVDKMQLDAISAVLQECELTLALQLSTVEQYDTSDATSRFKRLRKNVEFVFGKAALKHYTVRLQASGNLLGQAMVSSVGKNTVIIRDEVGSMRSEMRDAFSAVAEEQQQRQQCLQETTRYTKTLQGGISQLMDFAQTNGIQSGTRLESMANVMAADLSSSLQDDVLPAALDSSDAVDAQGPPSSGTRTNQGPQNLADCLHSDIPTSKEASEEYTTPFPARPDAWQQAVTSFRQSLSSKDLKFLGEVTSPSELVQRLHQKSTAVGLEPSKLKSIMSKISAGSDHFGNPLEIASLLLPSITLLAETGKAVYGDIAAGLEEMADAMHLCQRELQLHQDERMTELVGQAYVQLFEHAKLCTRTVSRKNNTIVVTAVIRDYRAGLDASMARLRRICEKITREVDYRHRVEMREAGRRIAEMHVEQHRMVRMLQDQRAILELMQQERKLMDLIREQQKILQIVQRIQYGMQMERGTQSTMDESPSSQISTAS</sequence>
<feature type="region of interest" description="Disordered" evidence="1">
    <location>
        <begin position="237"/>
        <end position="264"/>
    </location>
</feature>
<evidence type="ECO:0000313" key="3">
    <source>
        <dbReference type="Proteomes" id="UP001295740"/>
    </source>
</evidence>
<accession>A0AAI8YHP3</accession>
<proteinExistence type="predicted"/>
<evidence type="ECO:0000256" key="1">
    <source>
        <dbReference type="SAM" id="MobiDB-lite"/>
    </source>
</evidence>
<protein>
    <submittedName>
        <fullName evidence="2">Uu.00g126440.m01.CDS01</fullName>
    </submittedName>
</protein>
<reference evidence="2" key="1">
    <citation type="submission" date="2023-10" db="EMBL/GenBank/DDBJ databases">
        <authorList>
            <person name="Hackl T."/>
        </authorList>
    </citation>
    <scope>NUCLEOTIDE SEQUENCE</scope>
</reference>
<dbReference type="Proteomes" id="UP001295740">
    <property type="component" value="Unassembled WGS sequence"/>
</dbReference>